<evidence type="ECO:0000313" key="1">
    <source>
        <dbReference type="EMBL" id="KCZ81793.1"/>
    </source>
</evidence>
<dbReference type="OrthoDB" id="273340at2759"/>
<reference evidence="2" key="1">
    <citation type="submission" date="2013-02" db="EMBL/GenBank/DDBJ databases">
        <authorList>
            <consortium name="The Broad Institute Genome Sequencing Platform"/>
            <person name="Cuomo C."/>
            <person name="Becnel J."/>
            <person name="Sanscrainte N."/>
            <person name="Walker B."/>
            <person name="Young S.K."/>
            <person name="Zeng Q."/>
            <person name="Gargeya S."/>
            <person name="Fitzgerald M."/>
            <person name="Haas B."/>
            <person name="Abouelleil A."/>
            <person name="Alvarado L."/>
            <person name="Arachchi H.M."/>
            <person name="Berlin A.M."/>
            <person name="Chapman S.B."/>
            <person name="Dewar J."/>
            <person name="Goldberg J."/>
            <person name="Griggs A."/>
            <person name="Gujja S."/>
            <person name="Hansen M."/>
            <person name="Howarth C."/>
            <person name="Imamovic A."/>
            <person name="Larimer J."/>
            <person name="McCowan C."/>
            <person name="Murphy C."/>
            <person name="Neiman D."/>
            <person name="Pearson M."/>
            <person name="Priest M."/>
            <person name="Roberts A."/>
            <person name="Saif S."/>
            <person name="Shea T."/>
            <person name="Sisk P."/>
            <person name="Sykes S."/>
            <person name="Wortman J."/>
            <person name="Nusbaum C."/>
            <person name="Birren B."/>
        </authorList>
    </citation>
    <scope>NUCLEOTIDE SEQUENCE [LARGE SCALE GENOMIC DNA]</scope>
    <source>
        <strain evidence="2">PRA339</strain>
    </source>
</reference>
<dbReference type="SUPFAM" id="SSF50978">
    <property type="entry name" value="WD40 repeat-like"/>
    <property type="match status" value="1"/>
</dbReference>
<dbReference type="VEuPathDB" id="MicrosporidiaDB:H312_00833"/>
<sequence length="281" mass="32397">MNEDLPLLPEREFTVSCINLFRKSNLLFALGTYRPSIKVFNLSLQAILLDRNISEYPINVISLDNLNKYYMLTNTGLEIHGIHGKVKNIKLSFIPRGMILFEKVTLIIGNKPIIKIIDKSNKLKDDLNIPIEPLYITSYNDVFGIANTDEVCLYKEYKLIHKCKVNELNSFTFDNQFIYIGNSFGLFYKINLLTNESFDLYQHNESINHIIRNEDSFILSSNTNIIIIKNDTNKIIELGCKINSIEIDKSILFVGCDDGKIRIYNVGETKDLPEWCINLIK</sequence>
<protein>
    <recommendedName>
        <fullName evidence="3">CNH domain-containing protein</fullName>
    </recommendedName>
</protein>
<dbReference type="InterPro" id="IPR036322">
    <property type="entry name" value="WD40_repeat_dom_sf"/>
</dbReference>
<accession>A0A059F3C9</accession>
<evidence type="ECO:0000313" key="2">
    <source>
        <dbReference type="Proteomes" id="UP000030655"/>
    </source>
</evidence>
<dbReference type="AlphaFoldDB" id="A0A059F3C9"/>
<reference evidence="1 2" key="2">
    <citation type="submission" date="2014-03" db="EMBL/GenBank/DDBJ databases">
        <title>The Genome Sequence of Anncaliia algerae insect isolate PRA339.</title>
        <authorList>
            <consortium name="The Broad Institute Genome Sequencing Platform"/>
            <consortium name="The Broad Institute Genome Sequencing Center for Infectious Disease"/>
            <person name="Cuomo C."/>
            <person name="Becnel J."/>
            <person name="Sanscrainte N."/>
            <person name="Walker B."/>
            <person name="Young S.K."/>
            <person name="Zeng Q."/>
            <person name="Gargeya S."/>
            <person name="Fitzgerald M."/>
            <person name="Haas B."/>
            <person name="Abouelleil A."/>
            <person name="Alvarado L."/>
            <person name="Arachchi H.M."/>
            <person name="Berlin A.M."/>
            <person name="Chapman S.B."/>
            <person name="Dewar J."/>
            <person name="Goldberg J."/>
            <person name="Griggs A."/>
            <person name="Gujja S."/>
            <person name="Hansen M."/>
            <person name="Howarth C."/>
            <person name="Imamovic A."/>
            <person name="Larimer J."/>
            <person name="McCowan C."/>
            <person name="Murphy C."/>
            <person name="Neiman D."/>
            <person name="Pearson M."/>
            <person name="Priest M."/>
            <person name="Roberts A."/>
            <person name="Saif S."/>
            <person name="Shea T."/>
            <person name="Sisk P."/>
            <person name="Sykes S."/>
            <person name="Wortman J."/>
            <person name="Nusbaum C."/>
            <person name="Birren B."/>
        </authorList>
    </citation>
    <scope>NUCLEOTIDE SEQUENCE [LARGE SCALE GENOMIC DNA]</scope>
    <source>
        <strain evidence="1 2">PRA339</strain>
    </source>
</reference>
<dbReference type="Proteomes" id="UP000030655">
    <property type="component" value="Unassembled WGS sequence"/>
</dbReference>
<name>A0A059F3C9_9MICR</name>
<evidence type="ECO:0008006" key="3">
    <source>
        <dbReference type="Google" id="ProtNLM"/>
    </source>
</evidence>
<keyword evidence="2" id="KW-1185">Reference proteome</keyword>
<dbReference type="EMBL" id="KK365137">
    <property type="protein sequence ID" value="KCZ81793.1"/>
    <property type="molecule type" value="Genomic_DNA"/>
</dbReference>
<dbReference type="STRING" id="1288291.A0A059F3C9"/>
<dbReference type="HOGENOM" id="CLU_990372_0_0_1"/>
<proteinExistence type="predicted"/>
<organism evidence="1 2">
    <name type="scientific">Anncaliia algerae PRA339</name>
    <dbReference type="NCBI Taxonomy" id="1288291"/>
    <lineage>
        <taxon>Eukaryota</taxon>
        <taxon>Fungi</taxon>
        <taxon>Fungi incertae sedis</taxon>
        <taxon>Microsporidia</taxon>
        <taxon>Tubulinosematoidea</taxon>
        <taxon>Tubulinosematidae</taxon>
        <taxon>Anncaliia</taxon>
    </lineage>
</organism>
<gene>
    <name evidence="1" type="ORF">H312_00833</name>
</gene>